<dbReference type="SUPFAM" id="SSF53756">
    <property type="entry name" value="UDP-Glycosyltransferase/glycogen phosphorylase"/>
    <property type="match status" value="1"/>
</dbReference>
<dbReference type="CDD" id="cd03784">
    <property type="entry name" value="GT1_Gtf-like"/>
    <property type="match status" value="1"/>
</dbReference>
<evidence type="ECO:0000256" key="5">
    <source>
        <dbReference type="RuleBase" id="RU362057"/>
    </source>
</evidence>
<dbReference type="Pfam" id="PF00201">
    <property type="entry name" value="UDPGT"/>
    <property type="match status" value="1"/>
</dbReference>
<keyword evidence="3 4" id="KW-0808">Transferase</keyword>
<sequence length="449" mass="50464">METNQDCLKVLLFPYLAHGHISPFLELAKILKNHNFNVYFCSTPINLKNITKKLADNSINQVEIHLQSSPELPPHYHTTNGLPPNLIFSLVDALQKAGPAFSNILEIVQPDLVIYDISQPWLPPITASYDVPAVFFQTTGTSTVGFFLRFLKRPDLEFPSSALKFSESEMKVFRRVQKKNPSEDKLKDRFLGVLEQSNEIILVRSSRAFEEKYIDFETIVAEKKMVPLGSLVSEPVENNLDDDTEIIIQWLNEKNKASTVYVSFGSECFLTKEEMKEVALGLEISGVNFIWVVRSPGGEKTELEEVLPEGFLDRIKGRGFIEEGWAPQAKILKHPSTGGFVSHCGWGSLMESITFGVPLIAVPMQYDQPMNAKLVVEMGVGLEVAKGVNGWREGGEIGRIIEEVVVKDAGEAIRRKARELAESVRVQSRNEVEAAVHELRRICHENKKN</sequence>
<evidence type="ECO:0000313" key="6">
    <source>
        <dbReference type="EMBL" id="QSM19622.1"/>
    </source>
</evidence>
<proteinExistence type="evidence at transcript level"/>
<dbReference type="FunFam" id="3.40.50.2000:FF:000060">
    <property type="entry name" value="Glycosyltransferase"/>
    <property type="match status" value="1"/>
</dbReference>
<dbReference type="PANTHER" id="PTHR48044:SF29">
    <property type="entry name" value="GLYCOSYLTRANSFERASE"/>
    <property type="match status" value="1"/>
</dbReference>
<evidence type="ECO:0000256" key="2">
    <source>
        <dbReference type="ARBA" id="ARBA00022676"/>
    </source>
</evidence>
<dbReference type="EC" id="2.4.1.-" evidence="5"/>
<evidence type="ECO:0000256" key="4">
    <source>
        <dbReference type="RuleBase" id="RU003718"/>
    </source>
</evidence>
<dbReference type="GO" id="GO:0008194">
    <property type="term" value="F:UDP-glycosyltransferase activity"/>
    <property type="evidence" value="ECO:0007669"/>
    <property type="project" value="InterPro"/>
</dbReference>
<organism evidence="6">
    <name type="scientific">Arnebia euchroma</name>
    <name type="common">Pink arnebia</name>
    <name type="synonym">Lithospermum euchromon</name>
    <dbReference type="NCBI Taxonomy" id="373122"/>
    <lineage>
        <taxon>Eukaryota</taxon>
        <taxon>Viridiplantae</taxon>
        <taxon>Streptophyta</taxon>
        <taxon>Embryophyta</taxon>
        <taxon>Tracheophyta</taxon>
        <taxon>Spermatophyta</taxon>
        <taxon>Magnoliopsida</taxon>
        <taxon>eudicotyledons</taxon>
        <taxon>Gunneridae</taxon>
        <taxon>Pentapetalae</taxon>
        <taxon>asterids</taxon>
        <taxon>lamiids</taxon>
        <taxon>Boraginales</taxon>
        <taxon>Boraginaceae</taxon>
        <taxon>Boraginoideae</taxon>
        <taxon>Lithospermeae</taxon>
        <taxon>Arnebia</taxon>
    </lineage>
</organism>
<evidence type="ECO:0000256" key="3">
    <source>
        <dbReference type="ARBA" id="ARBA00022679"/>
    </source>
</evidence>
<dbReference type="InterPro" id="IPR002213">
    <property type="entry name" value="UDP_glucos_trans"/>
</dbReference>
<evidence type="ECO:0000256" key="1">
    <source>
        <dbReference type="ARBA" id="ARBA00009995"/>
    </source>
</evidence>
<keyword evidence="2 4" id="KW-0328">Glycosyltransferase</keyword>
<dbReference type="PANTHER" id="PTHR48044">
    <property type="entry name" value="GLYCOSYLTRANSFERASE"/>
    <property type="match status" value="1"/>
</dbReference>
<accession>A0A899K0A2</accession>
<dbReference type="InterPro" id="IPR035595">
    <property type="entry name" value="UDP_glycos_trans_CS"/>
</dbReference>
<dbReference type="Gene3D" id="3.40.50.2000">
    <property type="entry name" value="Glycogen Phosphorylase B"/>
    <property type="match status" value="2"/>
</dbReference>
<dbReference type="PROSITE" id="PS00375">
    <property type="entry name" value="UDPGT"/>
    <property type="match status" value="1"/>
</dbReference>
<dbReference type="GO" id="GO:0016138">
    <property type="term" value="P:glycoside biosynthetic process"/>
    <property type="evidence" value="ECO:0007669"/>
    <property type="project" value="UniProtKB-ARBA"/>
</dbReference>
<comment type="similarity">
    <text evidence="1 4">Belongs to the UDP-glycosyltransferase family.</text>
</comment>
<reference evidence="6" key="2">
    <citation type="journal article" date="2021" name="Zhongguo Zhong Yao Za Zhi">
        <title>[Cloning and functional analysis of caffeic acid and rosmarinic acid glycosyltransferases from Arnebia euchroma].</title>
        <authorList>
            <person name="Wang R.S."/>
            <person name="Wang S."/>
            <person name="Liang J.W."/>
            <person name="Li T."/>
            <person name="Zhou L."/>
            <person name="Zhan Z.L."/>
            <person name="Wan X.F."/>
            <person name="Kang C.Z."/>
            <person name="Guo L.P."/>
        </authorList>
    </citation>
    <scope>NUCLEOTIDE SEQUENCE</scope>
    <source>
        <strain evidence="6">AeUGT_14</strain>
    </source>
</reference>
<dbReference type="EMBL" id="MT571518">
    <property type="protein sequence ID" value="QSM19622.1"/>
    <property type="molecule type" value="mRNA"/>
</dbReference>
<protein>
    <recommendedName>
        <fullName evidence="5">Glycosyltransferase</fullName>
        <ecNumber evidence="5">2.4.1.-</ecNumber>
    </recommendedName>
</protein>
<reference evidence="6" key="1">
    <citation type="submission" date="2020-06" db="EMBL/GenBank/DDBJ databases">
        <authorList>
            <person name="Cordes E.H."/>
            <person name="Lee P."/>
            <person name="Wang R."/>
            <person name="Huang N."/>
            <person name="Shaffer C.D."/>
            <person name="Weston-Hafer K.A."/>
            <person name="Garlena R.A."/>
            <person name="Russell D.A."/>
            <person name="Pope W.H."/>
            <person name="Jacobs-Sera D."/>
            <person name="Hatfull G.F."/>
        </authorList>
    </citation>
    <scope>NUCLEOTIDE SEQUENCE</scope>
    <source>
        <strain evidence="6">AeUGT_14</strain>
    </source>
</reference>
<dbReference type="AlphaFoldDB" id="A0A899K0A2"/>
<name>A0A899K0A2_ARNEU</name>